<keyword evidence="2" id="KW-0479">Metal-binding</keyword>
<dbReference type="InterPro" id="IPR015813">
    <property type="entry name" value="Pyrv/PenolPyrv_kinase-like_dom"/>
</dbReference>
<evidence type="ECO:0000256" key="3">
    <source>
        <dbReference type="ARBA" id="ARBA00023239"/>
    </source>
</evidence>
<name>A0A9X2VMM4_9PSEU</name>
<dbReference type="GO" id="GO:0046872">
    <property type="term" value="F:metal ion binding"/>
    <property type="evidence" value="ECO:0007669"/>
    <property type="project" value="UniProtKB-KW"/>
</dbReference>
<dbReference type="RefSeq" id="WP_259623499.1">
    <property type="nucleotide sequence ID" value="NZ_JANYMP010000005.1"/>
</dbReference>
<feature type="domain" description="HpcH/HpaI aldolase/citrate lyase" evidence="4">
    <location>
        <begin position="24"/>
        <end position="226"/>
    </location>
</feature>
<dbReference type="AlphaFoldDB" id="A0A9X2VMM4"/>
<protein>
    <submittedName>
        <fullName evidence="5">Aldolase/citrate lyase family protein</fullName>
    </submittedName>
</protein>
<dbReference type="GO" id="GO:0005737">
    <property type="term" value="C:cytoplasm"/>
    <property type="evidence" value="ECO:0007669"/>
    <property type="project" value="TreeGrafter"/>
</dbReference>
<comment type="similarity">
    <text evidence="1">Belongs to the HpcH/HpaI aldolase family.</text>
</comment>
<dbReference type="SUPFAM" id="SSF51621">
    <property type="entry name" value="Phosphoenolpyruvate/pyruvate domain"/>
    <property type="match status" value="1"/>
</dbReference>
<evidence type="ECO:0000256" key="2">
    <source>
        <dbReference type="ARBA" id="ARBA00022723"/>
    </source>
</evidence>
<dbReference type="Pfam" id="PF03328">
    <property type="entry name" value="HpcH_HpaI"/>
    <property type="match status" value="1"/>
</dbReference>
<dbReference type="EMBL" id="JANYMP010000005">
    <property type="protein sequence ID" value="MCS7477998.1"/>
    <property type="molecule type" value="Genomic_DNA"/>
</dbReference>
<evidence type="ECO:0000259" key="4">
    <source>
        <dbReference type="Pfam" id="PF03328"/>
    </source>
</evidence>
<comment type="caution">
    <text evidence="5">The sequence shown here is derived from an EMBL/GenBank/DDBJ whole genome shotgun (WGS) entry which is preliminary data.</text>
</comment>
<sequence>MTGSLKARLRAGEKLAGALVRMPSEDVVEMLAVAGLDFVLVDCEHGPADVGSLRHHIALAQVHGVPVLVRIGEGEHHLAARALDQGAQGIIAPHIESAAEAEALVRALHFPPLGTRGFATYPRAGRFGTVTAAEHRAAAESTLVIAMLESPAAVADAAGIVSVAGIDGYLVGTADLAASRGPDDPSVAELLAAVRADPGTASVVRFDLAAGAASAAEAFADGAQVVVHNVAQVLMEAFRALSRR</sequence>
<accession>A0A9X2VMM4</accession>
<evidence type="ECO:0000256" key="1">
    <source>
        <dbReference type="ARBA" id="ARBA00005568"/>
    </source>
</evidence>
<keyword evidence="6" id="KW-1185">Reference proteome</keyword>
<gene>
    <name evidence="5" type="ORF">NZH93_14130</name>
</gene>
<keyword evidence="3 5" id="KW-0456">Lyase</keyword>
<organism evidence="5 6">
    <name type="scientific">Umezawaea endophytica</name>
    <dbReference type="NCBI Taxonomy" id="1654476"/>
    <lineage>
        <taxon>Bacteria</taxon>
        <taxon>Bacillati</taxon>
        <taxon>Actinomycetota</taxon>
        <taxon>Actinomycetes</taxon>
        <taxon>Pseudonocardiales</taxon>
        <taxon>Pseudonocardiaceae</taxon>
        <taxon>Umezawaea</taxon>
    </lineage>
</organism>
<reference evidence="5" key="1">
    <citation type="submission" date="2022-08" db="EMBL/GenBank/DDBJ databases">
        <authorList>
            <person name="Tistechok S."/>
            <person name="Samborskyy M."/>
            <person name="Roman I."/>
        </authorList>
    </citation>
    <scope>NUCLEOTIDE SEQUENCE</scope>
    <source>
        <strain evidence="5">DSM 103496</strain>
    </source>
</reference>
<dbReference type="Proteomes" id="UP001141259">
    <property type="component" value="Unassembled WGS sequence"/>
</dbReference>
<dbReference type="GO" id="GO:0016832">
    <property type="term" value="F:aldehyde-lyase activity"/>
    <property type="evidence" value="ECO:0007669"/>
    <property type="project" value="TreeGrafter"/>
</dbReference>
<dbReference type="InterPro" id="IPR050251">
    <property type="entry name" value="HpcH-HpaI_aldolase"/>
</dbReference>
<evidence type="ECO:0000313" key="5">
    <source>
        <dbReference type="EMBL" id="MCS7477998.1"/>
    </source>
</evidence>
<proteinExistence type="inferred from homology"/>
<evidence type="ECO:0000313" key="6">
    <source>
        <dbReference type="Proteomes" id="UP001141259"/>
    </source>
</evidence>
<dbReference type="Gene3D" id="3.20.20.60">
    <property type="entry name" value="Phosphoenolpyruvate-binding domains"/>
    <property type="match status" value="1"/>
</dbReference>
<dbReference type="InterPro" id="IPR040442">
    <property type="entry name" value="Pyrv_kinase-like_dom_sf"/>
</dbReference>
<dbReference type="InterPro" id="IPR005000">
    <property type="entry name" value="Aldolase/citrate-lyase_domain"/>
</dbReference>
<dbReference type="PANTHER" id="PTHR30502">
    <property type="entry name" value="2-KETO-3-DEOXY-L-RHAMNONATE ALDOLASE"/>
    <property type="match status" value="1"/>
</dbReference>
<dbReference type="PANTHER" id="PTHR30502:SF0">
    <property type="entry name" value="PHOSPHOENOLPYRUVATE CARBOXYLASE FAMILY PROTEIN"/>
    <property type="match status" value="1"/>
</dbReference>